<organism evidence="7">
    <name type="scientific">Aphanomyces invadans</name>
    <dbReference type="NCBI Taxonomy" id="157072"/>
    <lineage>
        <taxon>Eukaryota</taxon>
        <taxon>Sar</taxon>
        <taxon>Stramenopiles</taxon>
        <taxon>Oomycota</taxon>
        <taxon>Saprolegniomycetes</taxon>
        <taxon>Saprolegniales</taxon>
        <taxon>Verrucalvaceae</taxon>
        <taxon>Aphanomyces</taxon>
    </lineage>
</organism>
<dbReference type="GO" id="GO:0005634">
    <property type="term" value="C:nucleus"/>
    <property type="evidence" value="ECO:0007669"/>
    <property type="project" value="TreeGrafter"/>
</dbReference>
<evidence type="ECO:0000313" key="7">
    <source>
        <dbReference type="EMBL" id="ETV99020.1"/>
    </source>
</evidence>
<keyword evidence="5" id="KW-0067">ATP-binding</keyword>
<evidence type="ECO:0000256" key="2">
    <source>
        <dbReference type="ARBA" id="ARBA00022679"/>
    </source>
</evidence>
<evidence type="ECO:0000256" key="5">
    <source>
        <dbReference type="ARBA" id="ARBA00022840"/>
    </source>
</evidence>
<dbReference type="PANTHER" id="PTHR24345">
    <property type="entry name" value="SERINE/THREONINE-PROTEIN KINASE PLK"/>
    <property type="match status" value="1"/>
</dbReference>
<accession>A0A024TXY4</accession>
<dbReference type="InterPro" id="IPR011009">
    <property type="entry name" value="Kinase-like_dom_sf"/>
</dbReference>
<dbReference type="Pfam" id="PF00069">
    <property type="entry name" value="Pkinase"/>
    <property type="match status" value="1"/>
</dbReference>
<reference evidence="7" key="1">
    <citation type="submission" date="2013-12" db="EMBL/GenBank/DDBJ databases">
        <title>The Genome Sequence of Aphanomyces invadans NJM9701.</title>
        <authorList>
            <consortium name="The Broad Institute Genomics Platform"/>
            <person name="Russ C."/>
            <person name="Tyler B."/>
            <person name="van West P."/>
            <person name="Dieguez-Uribeondo J."/>
            <person name="Young S.K."/>
            <person name="Zeng Q."/>
            <person name="Gargeya S."/>
            <person name="Fitzgerald M."/>
            <person name="Abouelleil A."/>
            <person name="Alvarado L."/>
            <person name="Chapman S.B."/>
            <person name="Gainer-Dewar J."/>
            <person name="Goldberg J."/>
            <person name="Griggs A."/>
            <person name="Gujja S."/>
            <person name="Hansen M."/>
            <person name="Howarth C."/>
            <person name="Imamovic A."/>
            <person name="Ireland A."/>
            <person name="Larimer J."/>
            <person name="McCowan C."/>
            <person name="Murphy C."/>
            <person name="Pearson M."/>
            <person name="Poon T.W."/>
            <person name="Priest M."/>
            <person name="Roberts A."/>
            <person name="Saif S."/>
            <person name="Shea T."/>
            <person name="Sykes S."/>
            <person name="Wortman J."/>
            <person name="Nusbaum C."/>
            <person name="Birren B."/>
        </authorList>
    </citation>
    <scope>NUCLEOTIDE SEQUENCE [LARGE SCALE GENOMIC DNA]</scope>
    <source>
        <strain evidence="7">NJM9701</strain>
    </source>
</reference>
<name>A0A024TXY4_9STRA</name>
<evidence type="ECO:0000256" key="1">
    <source>
        <dbReference type="ARBA" id="ARBA00022527"/>
    </source>
</evidence>
<dbReference type="VEuPathDB" id="FungiDB:H310_08492"/>
<dbReference type="GO" id="GO:0004674">
    <property type="term" value="F:protein serine/threonine kinase activity"/>
    <property type="evidence" value="ECO:0007669"/>
    <property type="project" value="UniProtKB-KW"/>
</dbReference>
<dbReference type="eggNOG" id="KOG0588">
    <property type="taxonomic scope" value="Eukaryota"/>
</dbReference>
<dbReference type="SUPFAM" id="SSF56112">
    <property type="entry name" value="Protein kinase-like (PK-like)"/>
    <property type="match status" value="1"/>
</dbReference>
<sequence>MWTTPWSHRVYFAVMTCAYYIEYCYELLWEFLESPGSWHKYTEVGPLSDAIYGNIVLCVDNSTGDAVAIKRAKAVNCKFRRPVSKALHHMVAVYEDIEMERTILRDLNHVHGGHPHILKLRDDFLSNGYHNFVLEYCPHGDLMDLLLAQKRFSVDQAHRFLRQVASAVHFMHTCGYAHRDLSFENVFVDAKDECKLGDFGLAIGLQARPRYPAGKPRYTAPEVYLGQPYAPGQVDVWALGMMLFIMITGEPLAEKAVSTNSKFQLLAQCGVKHVIATNSTWRALVPPMCVDLLGRMLILEPQNRIDMGAVMIHPFVATDPPQ</sequence>
<dbReference type="RefSeq" id="XP_008872449.1">
    <property type="nucleotide sequence ID" value="XM_008874227.1"/>
</dbReference>
<dbReference type="EMBL" id="KI913968">
    <property type="protein sequence ID" value="ETV99020.1"/>
    <property type="molecule type" value="Genomic_DNA"/>
</dbReference>
<evidence type="ECO:0000256" key="4">
    <source>
        <dbReference type="ARBA" id="ARBA00022777"/>
    </source>
</evidence>
<feature type="domain" description="Protein kinase" evidence="6">
    <location>
        <begin position="41"/>
        <end position="316"/>
    </location>
</feature>
<dbReference type="GeneID" id="20085542"/>
<dbReference type="AlphaFoldDB" id="A0A024TXY4"/>
<dbReference type="GO" id="GO:0005524">
    <property type="term" value="F:ATP binding"/>
    <property type="evidence" value="ECO:0007669"/>
    <property type="project" value="UniProtKB-KW"/>
</dbReference>
<dbReference type="Gene3D" id="1.10.510.10">
    <property type="entry name" value="Transferase(Phosphotransferase) domain 1"/>
    <property type="match status" value="1"/>
</dbReference>
<dbReference type="STRING" id="157072.A0A024TXY4"/>
<keyword evidence="3" id="KW-0547">Nucleotide-binding</keyword>
<dbReference type="InterPro" id="IPR000719">
    <property type="entry name" value="Prot_kinase_dom"/>
</dbReference>
<keyword evidence="4 7" id="KW-0418">Kinase</keyword>
<gene>
    <name evidence="7" type="ORF">H310_08492</name>
</gene>
<evidence type="ECO:0000256" key="3">
    <source>
        <dbReference type="ARBA" id="ARBA00022741"/>
    </source>
</evidence>
<evidence type="ECO:0000259" key="6">
    <source>
        <dbReference type="PROSITE" id="PS50011"/>
    </source>
</evidence>
<proteinExistence type="predicted"/>
<dbReference type="PROSITE" id="PS50011">
    <property type="entry name" value="PROTEIN_KINASE_DOM"/>
    <property type="match status" value="1"/>
</dbReference>
<dbReference type="PANTHER" id="PTHR24345:SF91">
    <property type="entry name" value="SERINE_THREONINE-PROTEIN KINASE PLK4"/>
    <property type="match status" value="1"/>
</dbReference>
<keyword evidence="2" id="KW-0808">Transferase</keyword>
<dbReference type="OrthoDB" id="541276at2759"/>
<keyword evidence="1" id="KW-0723">Serine/threonine-protein kinase</keyword>
<protein>
    <submittedName>
        <fullName evidence="7">CAMK/CAMKL protein kinase</fullName>
    </submittedName>
</protein>